<keyword evidence="2 6" id="KW-0479">Metal-binding</keyword>
<comment type="cofactor">
    <cofactor evidence="6">
        <name>Zn(2+)</name>
        <dbReference type="ChEBI" id="CHEBI:29105"/>
    </cofactor>
    <text evidence="6">Binds 1 zinc ion per subunit. The zinc ion is important for the structural integrity of the protein.</text>
</comment>
<evidence type="ECO:0000256" key="6">
    <source>
        <dbReference type="HAMAP-Rule" id="MF_01400"/>
    </source>
</evidence>
<evidence type="ECO:0000256" key="5">
    <source>
        <dbReference type="ARBA" id="ARBA00048488"/>
    </source>
</evidence>
<dbReference type="OrthoDB" id="4174719at2"/>
<dbReference type="NCBIfam" id="TIGR00357">
    <property type="entry name" value="peptide-methionine (R)-S-oxide reductase MsrB"/>
    <property type="match status" value="1"/>
</dbReference>
<evidence type="ECO:0000313" key="9">
    <source>
        <dbReference type="Proteomes" id="UP000199149"/>
    </source>
</evidence>
<keyword evidence="4 6" id="KW-0560">Oxidoreductase</keyword>
<dbReference type="InterPro" id="IPR028427">
    <property type="entry name" value="Met_Sox_Rdtase_MsrB"/>
</dbReference>
<evidence type="ECO:0000256" key="1">
    <source>
        <dbReference type="ARBA" id="ARBA00007174"/>
    </source>
</evidence>
<feature type="domain" description="MsrB" evidence="7">
    <location>
        <begin position="55"/>
        <end position="177"/>
    </location>
</feature>
<dbReference type="Pfam" id="PF01641">
    <property type="entry name" value="SelR"/>
    <property type="match status" value="1"/>
</dbReference>
<dbReference type="GO" id="GO:0033743">
    <property type="term" value="F:peptide-methionine (R)-S-oxide reductase activity"/>
    <property type="evidence" value="ECO:0007669"/>
    <property type="project" value="UniProtKB-UniRule"/>
</dbReference>
<dbReference type="SUPFAM" id="SSF51316">
    <property type="entry name" value="Mss4-like"/>
    <property type="match status" value="1"/>
</dbReference>
<evidence type="ECO:0000259" key="7">
    <source>
        <dbReference type="PROSITE" id="PS51790"/>
    </source>
</evidence>
<dbReference type="InterPro" id="IPR011057">
    <property type="entry name" value="Mss4-like_sf"/>
</dbReference>
<dbReference type="Proteomes" id="UP000199149">
    <property type="component" value="Unassembled WGS sequence"/>
</dbReference>
<feature type="binding site" evidence="6">
    <location>
        <position position="94"/>
    </location>
    <ligand>
        <name>Zn(2+)</name>
        <dbReference type="ChEBI" id="CHEBI:29105"/>
    </ligand>
</feature>
<reference evidence="9" key="1">
    <citation type="submission" date="2016-10" db="EMBL/GenBank/DDBJ databases">
        <authorList>
            <person name="Varghese N."/>
            <person name="Submissions S."/>
        </authorList>
    </citation>
    <scope>NUCLEOTIDE SEQUENCE [LARGE SCALE GENOMIC DNA]</scope>
    <source>
        <strain evidence="9">XJ109</strain>
    </source>
</reference>
<dbReference type="RefSeq" id="WP_092908902.1">
    <property type="nucleotide sequence ID" value="NZ_FOUZ01000012.1"/>
</dbReference>
<evidence type="ECO:0000256" key="3">
    <source>
        <dbReference type="ARBA" id="ARBA00022833"/>
    </source>
</evidence>
<feature type="binding site" evidence="6">
    <location>
        <position position="143"/>
    </location>
    <ligand>
        <name>Zn(2+)</name>
        <dbReference type="ChEBI" id="CHEBI:29105"/>
    </ligand>
</feature>
<evidence type="ECO:0000256" key="2">
    <source>
        <dbReference type="ARBA" id="ARBA00022723"/>
    </source>
</evidence>
<feature type="binding site" evidence="6">
    <location>
        <position position="146"/>
    </location>
    <ligand>
        <name>Zn(2+)</name>
        <dbReference type="ChEBI" id="CHEBI:29105"/>
    </ligand>
</feature>
<dbReference type="EMBL" id="FOUZ01000012">
    <property type="protein sequence ID" value="SFN42878.1"/>
    <property type="molecule type" value="Genomic_DNA"/>
</dbReference>
<keyword evidence="3 6" id="KW-0862">Zinc</keyword>
<dbReference type="STRING" id="684065.SAMN05421738_11240"/>
<dbReference type="GO" id="GO:0005737">
    <property type="term" value="C:cytoplasm"/>
    <property type="evidence" value="ECO:0007669"/>
    <property type="project" value="TreeGrafter"/>
</dbReference>
<dbReference type="PROSITE" id="PS51257">
    <property type="entry name" value="PROKAR_LIPOPROTEIN"/>
    <property type="match status" value="1"/>
</dbReference>
<gene>
    <name evidence="6" type="primary">msrB</name>
    <name evidence="8" type="ORF">SAMN05421738_11240</name>
</gene>
<comment type="catalytic activity">
    <reaction evidence="5 6">
        <text>L-methionyl-[protein] + [thioredoxin]-disulfide + H2O = L-methionyl-(R)-S-oxide-[protein] + [thioredoxin]-dithiol</text>
        <dbReference type="Rhea" id="RHEA:24164"/>
        <dbReference type="Rhea" id="RHEA-COMP:10698"/>
        <dbReference type="Rhea" id="RHEA-COMP:10700"/>
        <dbReference type="Rhea" id="RHEA-COMP:12313"/>
        <dbReference type="Rhea" id="RHEA-COMP:12314"/>
        <dbReference type="ChEBI" id="CHEBI:15377"/>
        <dbReference type="ChEBI" id="CHEBI:16044"/>
        <dbReference type="ChEBI" id="CHEBI:29950"/>
        <dbReference type="ChEBI" id="CHEBI:45764"/>
        <dbReference type="ChEBI" id="CHEBI:50058"/>
        <dbReference type="EC" id="1.8.4.12"/>
    </reaction>
</comment>
<evidence type="ECO:0000313" key="8">
    <source>
        <dbReference type="EMBL" id="SFN42878.1"/>
    </source>
</evidence>
<dbReference type="InterPro" id="IPR002579">
    <property type="entry name" value="Met_Sox_Rdtase_MsrB_dom"/>
</dbReference>
<keyword evidence="9" id="KW-1185">Reference proteome</keyword>
<sequence length="178" mass="20131">MDWVTKKSSFLIIGLLVSFFLSACTSLFKKDEPIKATTNTIAMNNKPEFNINKSDEEWQKELSPEQYYVMREAGTERPFTGKFNMHFEQGVYTCGACGEELFSSSSKFDGHCGWPSFDEEIKEGKIVEHIDNTHGMVRKEILCGNCGSHLGHVFDDGPTETGLRYCVNSLSLDFKSEK</sequence>
<organism evidence="8 9">
    <name type="scientific">Algoriella xinjiangensis</name>
    <dbReference type="NCBI Taxonomy" id="684065"/>
    <lineage>
        <taxon>Bacteria</taxon>
        <taxon>Pseudomonadati</taxon>
        <taxon>Bacteroidota</taxon>
        <taxon>Flavobacteriia</taxon>
        <taxon>Flavobacteriales</taxon>
        <taxon>Weeksellaceae</taxon>
        <taxon>Algoriella</taxon>
    </lineage>
</organism>
<comment type="similarity">
    <text evidence="1 6">Belongs to the MsrB Met sulfoxide reductase family.</text>
</comment>
<accession>A0A1I4YY17</accession>
<dbReference type="HAMAP" id="MF_01400">
    <property type="entry name" value="MsrB"/>
    <property type="match status" value="1"/>
</dbReference>
<evidence type="ECO:0000256" key="4">
    <source>
        <dbReference type="ARBA" id="ARBA00023002"/>
    </source>
</evidence>
<feature type="active site" description="Nucleophile" evidence="6">
    <location>
        <position position="166"/>
    </location>
</feature>
<dbReference type="Gene3D" id="2.170.150.20">
    <property type="entry name" value="Peptide methionine sulfoxide reductase"/>
    <property type="match status" value="1"/>
</dbReference>
<dbReference type="AlphaFoldDB" id="A0A1I4YY17"/>
<dbReference type="FunFam" id="2.170.150.20:FF:000001">
    <property type="entry name" value="Peptide methionine sulfoxide reductase MsrB"/>
    <property type="match status" value="1"/>
</dbReference>
<dbReference type="PROSITE" id="PS51790">
    <property type="entry name" value="MSRB"/>
    <property type="match status" value="1"/>
</dbReference>
<dbReference type="PANTHER" id="PTHR10173">
    <property type="entry name" value="METHIONINE SULFOXIDE REDUCTASE"/>
    <property type="match status" value="1"/>
</dbReference>
<dbReference type="GO" id="GO:0008270">
    <property type="term" value="F:zinc ion binding"/>
    <property type="evidence" value="ECO:0007669"/>
    <property type="project" value="UniProtKB-UniRule"/>
</dbReference>
<feature type="binding site" evidence="6">
    <location>
        <position position="97"/>
    </location>
    <ligand>
        <name>Zn(2+)</name>
        <dbReference type="ChEBI" id="CHEBI:29105"/>
    </ligand>
</feature>
<dbReference type="GO" id="GO:0006979">
    <property type="term" value="P:response to oxidative stress"/>
    <property type="evidence" value="ECO:0007669"/>
    <property type="project" value="InterPro"/>
</dbReference>
<dbReference type="PANTHER" id="PTHR10173:SF52">
    <property type="entry name" value="METHIONINE-R-SULFOXIDE REDUCTASE B1"/>
    <property type="match status" value="1"/>
</dbReference>
<dbReference type="GO" id="GO:0030091">
    <property type="term" value="P:protein repair"/>
    <property type="evidence" value="ECO:0007669"/>
    <property type="project" value="InterPro"/>
</dbReference>
<name>A0A1I4YY17_9FLAO</name>
<dbReference type="EC" id="1.8.4.12" evidence="6"/>
<protein>
    <recommendedName>
        <fullName evidence="6">Peptide methionine sulfoxide reductase MsrB</fullName>
        <ecNumber evidence="6">1.8.4.12</ecNumber>
    </recommendedName>
    <alternativeName>
        <fullName evidence="6">Peptide-methionine (R)-S-oxide reductase</fullName>
    </alternativeName>
</protein>
<proteinExistence type="inferred from homology"/>